<name>A0A418ZUX1_9RHOB</name>
<sequence>MRGWMILAALTVAGCGEHRGWNPNYQFGNDRYGQYLAAREAALISGERPASTIAIARPILAPTPARIAGQDPVPVPATMGVRVAAP</sequence>
<proteinExistence type="predicted"/>
<reference evidence="1 2" key="1">
    <citation type="submission" date="2018-09" db="EMBL/GenBank/DDBJ databases">
        <title>Paracoccus onubensis nov. sp. a moderate halophilic bacterium isolated from Gruta de las Maravillas (Aracena, Spain).</title>
        <authorList>
            <person name="Jurado V."/>
            <person name="Gutierrez-Patricio S."/>
            <person name="Gonzalez-Pimentel J.L."/>
            <person name="Laiz L."/>
            <person name="Saiz-Jimenez C."/>
        </authorList>
    </citation>
    <scope>NUCLEOTIDE SEQUENCE [LARGE SCALE GENOMIC DNA]</scope>
    <source>
        <strain evidence="1 2">DSM 19484</strain>
    </source>
</reference>
<dbReference type="AlphaFoldDB" id="A0A418ZUX1"/>
<organism evidence="1 2">
    <name type="scientific">Paracoccus aestuarii</name>
    <dbReference type="NCBI Taxonomy" id="453842"/>
    <lineage>
        <taxon>Bacteria</taxon>
        <taxon>Pseudomonadati</taxon>
        <taxon>Pseudomonadota</taxon>
        <taxon>Alphaproteobacteria</taxon>
        <taxon>Rhodobacterales</taxon>
        <taxon>Paracoccaceae</taxon>
        <taxon>Paracoccus</taxon>
    </lineage>
</organism>
<dbReference type="OrthoDB" id="7951357at2"/>
<dbReference type="Proteomes" id="UP000285530">
    <property type="component" value="Unassembled WGS sequence"/>
</dbReference>
<dbReference type="RefSeq" id="WP_119886791.1">
    <property type="nucleotide sequence ID" value="NZ_CP067169.1"/>
</dbReference>
<protein>
    <submittedName>
        <fullName evidence="1">Uncharacterized protein</fullName>
    </submittedName>
</protein>
<comment type="caution">
    <text evidence="1">The sequence shown here is derived from an EMBL/GenBank/DDBJ whole genome shotgun (WGS) entry which is preliminary data.</text>
</comment>
<dbReference type="PROSITE" id="PS51257">
    <property type="entry name" value="PROKAR_LIPOPROTEIN"/>
    <property type="match status" value="1"/>
</dbReference>
<gene>
    <name evidence="1" type="ORF">D3P06_12065</name>
</gene>
<keyword evidence="2" id="KW-1185">Reference proteome</keyword>
<evidence type="ECO:0000313" key="2">
    <source>
        <dbReference type="Proteomes" id="UP000285530"/>
    </source>
</evidence>
<accession>A0A418ZUX1</accession>
<dbReference type="EMBL" id="QZEV01000064">
    <property type="protein sequence ID" value="RJL01823.1"/>
    <property type="molecule type" value="Genomic_DNA"/>
</dbReference>
<evidence type="ECO:0000313" key="1">
    <source>
        <dbReference type="EMBL" id="RJL01823.1"/>
    </source>
</evidence>